<dbReference type="AlphaFoldDB" id="A0A1H9NCI4"/>
<name>A0A1H9NCI4_9SPHI</name>
<keyword evidence="2" id="KW-1185">Reference proteome</keyword>
<evidence type="ECO:0000313" key="2">
    <source>
        <dbReference type="Proteomes" id="UP000199572"/>
    </source>
</evidence>
<dbReference type="EMBL" id="FOGG01000007">
    <property type="protein sequence ID" value="SER33379.1"/>
    <property type="molecule type" value="Genomic_DNA"/>
</dbReference>
<evidence type="ECO:0008006" key="3">
    <source>
        <dbReference type="Google" id="ProtNLM"/>
    </source>
</evidence>
<organism evidence="1 2">
    <name type="scientific">Pedobacter rhizosphaerae</name>
    <dbReference type="NCBI Taxonomy" id="390241"/>
    <lineage>
        <taxon>Bacteria</taxon>
        <taxon>Pseudomonadati</taxon>
        <taxon>Bacteroidota</taxon>
        <taxon>Sphingobacteriia</taxon>
        <taxon>Sphingobacteriales</taxon>
        <taxon>Sphingobacteriaceae</taxon>
        <taxon>Pedobacter</taxon>
    </lineage>
</organism>
<evidence type="ECO:0000313" key="1">
    <source>
        <dbReference type="EMBL" id="SER33379.1"/>
    </source>
</evidence>
<dbReference type="STRING" id="390241.SAMN04488023_107151"/>
<gene>
    <name evidence="1" type="ORF">SAMN04488023_107151</name>
</gene>
<reference evidence="1 2" key="1">
    <citation type="submission" date="2016-10" db="EMBL/GenBank/DDBJ databases">
        <authorList>
            <person name="de Groot N.N."/>
        </authorList>
    </citation>
    <scope>NUCLEOTIDE SEQUENCE [LARGE SCALE GENOMIC DNA]</scope>
    <source>
        <strain evidence="1 2">DSM 18610</strain>
    </source>
</reference>
<dbReference type="RefSeq" id="WP_245738609.1">
    <property type="nucleotide sequence ID" value="NZ_FOGG01000007.1"/>
</dbReference>
<dbReference type="Proteomes" id="UP000199572">
    <property type="component" value="Unassembled WGS sequence"/>
</dbReference>
<dbReference type="PROSITE" id="PS51257">
    <property type="entry name" value="PROKAR_LIPOPROTEIN"/>
    <property type="match status" value="1"/>
</dbReference>
<sequence length="157" mass="17156">MKNLVSIISACLLFITACQSNSVKEAKSKIDSTITSGETNNTSASECYQYLKNRDSAFLTLKIDGDQFTGALSYNLFEKDKNAGNIAGIVKGDTLIAEYTFQSEGSSSTRQVAWLKQGDRLQEGFGDVEEVDGKTRFKNTSTLKFGEALVFSKTSCK</sequence>
<proteinExistence type="predicted"/>
<protein>
    <recommendedName>
        <fullName evidence="3">Lipoprotein</fullName>
    </recommendedName>
</protein>
<accession>A0A1H9NCI4</accession>